<evidence type="ECO:0000256" key="4">
    <source>
        <dbReference type="ARBA" id="ARBA00022553"/>
    </source>
</evidence>
<sequence>MAAVIPQQPETGTYTFESKPKAIEGRRKYRFQFDETEHPSPYGNIMYDRRIVRGNTYAQNTLPVTTQPDPIEIQRQQEIRRRAIAKKRAKDQLRPRSPDAVEGRKHIEIQTELYLEELSDRIEEADVETQTDAFLDRPPSPHFVPAKTGKDVATQIEEGDLFDFNIEVKPILEVLIGKTLEQSLLEVLEEEELSNLRQQQHQFEEIRNAELVEMQRLQEQERRRKEEKDRRMKQQRDILKKEKETADKIAARAFAQSYLADLVPSVFSTLRNNGYFFDPVERDVEQSYIPHLMDEVATRINKTILGRVMLDYVLRDVIHHRSQNHNQGQSS</sequence>
<evidence type="ECO:0000256" key="8">
    <source>
        <dbReference type="ARBA" id="ARBA00023273"/>
    </source>
</evidence>
<dbReference type="AlphaFoldDB" id="A0A6F9DRR8"/>
<keyword evidence="9" id="KW-0175">Coiled coil</keyword>
<organism evidence="10">
    <name type="scientific">Phallusia mammillata</name>
    <dbReference type="NCBI Taxonomy" id="59560"/>
    <lineage>
        <taxon>Eukaryota</taxon>
        <taxon>Metazoa</taxon>
        <taxon>Chordata</taxon>
        <taxon>Tunicata</taxon>
        <taxon>Ascidiacea</taxon>
        <taxon>Phlebobranchia</taxon>
        <taxon>Ascidiidae</taxon>
        <taxon>Phallusia</taxon>
    </lineage>
</organism>
<dbReference type="PANTHER" id="PTHR21648:SF0">
    <property type="entry name" value="RADIAL SPOKE HEAD PROTEIN 3 HOMOLOG"/>
    <property type="match status" value="1"/>
</dbReference>
<evidence type="ECO:0000256" key="7">
    <source>
        <dbReference type="ARBA" id="ARBA00023212"/>
    </source>
</evidence>
<name>A0A6F9DRR8_9ASCI</name>
<reference evidence="10" key="1">
    <citation type="submission" date="2020-04" db="EMBL/GenBank/DDBJ databases">
        <authorList>
            <person name="Neveu A P."/>
        </authorList>
    </citation>
    <scope>NUCLEOTIDE SEQUENCE</scope>
    <source>
        <tissue evidence="10">Whole embryo</tissue>
    </source>
</reference>
<protein>
    <submittedName>
        <fullName evidence="10">RSP3 radial spoke 3 protein</fullName>
    </submittedName>
</protein>
<dbReference type="PANTHER" id="PTHR21648">
    <property type="entry name" value="FLAGELLAR RADIAL SPOKE PROTEIN 3"/>
    <property type="match status" value="1"/>
</dbReference>
<gene>
    <name evidence="10" type="primary">Rsph3b</name>
</gene>
<dbReference type="GO" id="GO:0005929">
    <property type="term" value="C:cilium"/>
    <property type="evidence" value="ECO:0007669"/>
    <property type="project" value="TreeGrafter"/>
</dbReference>
<dbReference type="EMBL" id="LR789947">
    <property type="protein sequence ID" value="CAB3265809.1"/>
    <property type="molecule type" value="mRNA"/>
</dbReference>
<feature type="coiled-coil region" evidence="9">
    <location>
        <begin position="211"/>
        <end position="245"/>
    </location>
</feature>
<proteinExistence type="evidence at transcript level"/>
<keyword evidence="7" id="KW-0206">Cytoskeleton</keyword>
<keyword evidence="8" id="KW-0966">Cell projection</keyword>
<dbReference type="InterPro" id="IPR009290">
    <property type="entry name" value="Radial_spoke_3"/>
</dbReference>
<dbReference type="Pfam" id="PF06098">
    <property type="entry name" value="Radial_spoke_3"/>
    <property type="match status" value="1"/>
</dbReference>
<accession>A0A6F9DRR8</accession>
<evidence type="ECO:0000256" key="5">
    <source>
        <dbReference type="ARBA" id="ARBA00022846"/>
    </source>
</evidence>
<keyword evidence="6" id="KW-0969">Cilium</keyword>
<evidence type="ECO:0000256" key="6">
    <source>
        <dbReference type="ARBA" id="ARBA00023069"/>
    </source>
</evidence>
<comment type="subcellular location">
    <subcellularLocation>
        <location evidence="1">Cytoplasm</location>
        <location evidence="1">Cytoskeleton</location>
        <location evidence="1">Flagellum axoneme</location>
    </subcellularLocation>
</comment>
<evidence type="ECO:0000256" key="9">
    <source>
        <dbReference type="SAM" id="Coils"/>
    </source>
</evidence>
<evidence type="ECO:0000256" key="3">
    <source>
        <dbReference type="ARBA" id="ARBA00022490"/>
    </source>
</evidence>
<evidence type="ECO:0000256" key="2">
    <source>
        <dbReference type="ARBA" id="ARBA00006737"/>
    </source>
</evidence>
<keyword evidence="3" id="KW-0963">Cytoplasm</keyword>
<keyword evidence="5" id="KW-0282">Flagellum</keyword>
<evidence type="ECO:0000313" key="10">
    <source>
        <dbReference type="EMBL" id="CAB3265809.1"/>
    </source>
</evidence>
<comment type="similarity">
    <text evidence="2">Belongs to the flagellar radial spoke RSP3 family.</text>
</comment>
<keyword evidence="4" id="KW-0597">Phosphoprotein</keyword>
<evidence type="ECO:0000256" key="1">
    <source>
        <dbReference type="ARBA" id="ARBA00004611"/>
    </source>
</evidence>